<dbReference type="Proteomes" id="UP001596074">
    <property type="component" value="Unassembled WGS sequence"/>
</dbReference>
<protein>
    <submittedName>
        <fullName evidence="1">Lysine 2,3-aminomutase</fullName>
    </submittedName>
</protein>
<gene>
    <name evidence="1" type="ORF">ACFPZN_34350</name>
</gene>
<name>A0ABW1A8Y3_9ACTN</name>
<evidence type="ECO:0000313" key="2">
    <source>
        <dbReference type="Proteomes" id="UP001596074"/>
    </source>
</evidence>
<evidence type="ECO:0000313" key="1">
    <source>
        <dbReference type="EMBL" id="MFC5750729.1"/>
    </source>
</evidence>
<feature type="non-terminal residue" evidence="1">
    <location>
        <position position="54"/>
    </location>
</feature>
<sequence length="54" mass="5938">MTLVNDAAPAPQSPGRKFRAFTAKHLDELTARAGLSEQERLETRAVATVLPFRT</sequence>
<organism evidence="1 2">
    <name type="scientific">Actinomadura rugatobispora</name>
    <dbReference type="NCBI Taxonomy" id="1994"/>
    <lineage>
        <taxon>Bacteria</taxon>
        <taxon>Bacillati</taxon>
        <taxon>Actinomycetota</taxon>
        <taxon>Actinomycetes</taxon>
        <taxon>Streptosporangiales</taxon>
        <taxon>Thermomonosporaceae</taxon>
        <taxon>Actinomadura</taxon>
    </lineage>
</organism>
<accession>A0ABW1A8Y3</accession>
<comment type="caution">
    <text evidence="1">The sequence shown here is derived from an EMBL/GenBank/DDBJ whole genome shotgun (WGS) entry which is preliminary data.</text>
</comment>
<reference evidence="2" key="1">
    <citation type="journal article" date="2019" name="Int. J. Syst. Evol. Microbiol.">
        <title>The Global Catalogue of Microorganisms (GCM) 10K type strain sequencing project: providing services to taxonomists for standard genome sequencing and annotation.</title>
        <authorList>
            <consortium name="The Broad Institute Genomics Platform"/>
            <consortium name="The Broad Institute Genome Sequencing Center for Infectious Disease"/>
            <person name="Wu L."/>
            <person name="Ma J."/>
        </authorList>
    </citation>
    <scope>NUCLEOTIDE SEQUENCE [LARGE SCALE GENOMIC DNA]</scope>
    <source>
        <strain evidence="2">KCTC 42087</strain>
    </source>
</reference>
<dbReference type="EMBL" id="JBHSON010000057">
    <property type="protein sequence ID" value="MFC5750729.1"/>
    <property type="molecule type" value="Genomic_DNA"/>
</dbReference>
<proteinExistence type="predicted"/>
<keyword evidence="2" id="KW-1185">Reference proteome</keyword>